<comment type="catalytic activity">
    <reaction evidence="1">
        <text>a monocarboxylic acid amide + H2O = a monocarboxylate + NH4(+)</text>
        <dbReference type="Rhea" id="RHEA:12020"/>
        <dbReference type="ChEBI" id="CHEBI:15377"/>
        <dbReference type="ChEBI" id="CHEBI:28938"/>
        <dbReference type="ChEBI" id="CHEBI:35757"/>
        <dbReference type="ChEBI" id="CHEBI:83628"/>
        <dbReference type="EC" id="3.5.1.4"/>
    </reaction>
</comment>
<dbReference type="PANTHER" id="PTHR46072">
    <property type="entry name" value="AMIDASE-RELATED-RELATED"/>
    <property type="match status" value="1"/>
</dbReference>
<dbReference type="InterPro" id="IPR020556">
    <property type="entry name" value="Amidase_CS"/>
</dbReference>
<accession>A0A178ZCX3</accession>
<dbReference type="GeneID" id="30012533"/>
<dbReference type="EMBL" id="LVYI01000007">
    <property type="protein sequence ID" value="OAP57627.1"/>
    <property type="molecule type" value="Genomic_DNA"/>
</dbReference>
<dbReference type="EC" id="3.5.1.4" evidence="3"/>
<evidence type="ECO:0000256" key="1">
    <source>
        <dbReference type="ARBA" id="ARBA00001311"/>
    </source>
</evidence>
<dbReference type="Gene3D" id="3.90.1300.10">
    <property type="entry name" value="Amidase signature (AS) domain"/>
    <property type="match status" value="1"/>
</dbReference>
<gene>
    <name evidence="7" type="ORF">AYL99_08365</name>
</gene>
<organism evidence="7 8">
    <name type="scientific">Fonsecaea erecta</name>
    <dbReference type="NCBI Taxonomy" id="1367422"/>
    <lineage>
        <taxon>Eukaryota</taxon>
        <taxon>Fungi</taxon>
        <taxon>Dikarya</taxon>
        <taxon>Ascomycota</taxon>
        <taxon>Pezizomycotina</taxon>
        <taxon>Eurotiomycetes</taxon>
        <taxon>Chaetothyriomycetidae</taxon>
        <taxon>Chaetothyriales</taxon>
        <taxon>Herpotrichiellaceae</taxon>
        <taxon>Fonsecaea</taxon>
    </lineage>
</organism>
<dbReference type="PIRSF" id="PIRSF001221">
    <property type="entry name" value="Amidase_fungi"/>
    <property type="match status" value="1"/>
</dbReference>
<evidence type="ECO:0000259" key="6">
    <source>
        <dbReference type="Pfam" id="PF01425"/>
    </source>
</evidence>
<reference evidence="7 8" key="1">
    <citation type="submission" date="2016-04" db="EMBL/GenBank/DDBJ databases">
        <title>Draft genome of Fonsecaea erecta CBS 125763.</title>
        <authorList>
            <person name="Weiss V.A."/>
            <person name="Vicente V.A."/>
            <person name="Raittz R.T."/>
            <person name="Moreno L.F."/>
            <person name="De Souza E.M."/>
            <person name="Pedrosa F.O."/>
            <person name="Steffens M.B."/>
            <person name="Faoro H."/>
            <person name="Tadra-Sfeir M.Z."/>
            <person name="Najafzadeh M.J."/>
            <person name="Felipe M.S."/>
            <person name="Teixeira M."/>
            <person name="Sun J."/>
            <person name="Xi L."/>
            <person name="Gomes R."/>
            <person name="De Azevedo C.M."/>
            <person name="Salgado C.G."/>
            <person name="Da Silva M.B."/>
            <person name="Nascimento M.F."/>
            <person name="Queiroz-Telles F."/>
            <person name="Attili D.S."/>
            <person name="Gorbushina A."/>
        </authorList>
    </citation>
    <scope>NUCLEOTIDE SEQUENCE [LARGE SCALE GENOMIC DNA]</scope>
    <source>
        <strain evidence="7 8">CBS 125763</strain>
    </source>
</reference>
<evidence type="ECO:0000313" key="7">
    <source>
        <dbReference type="EMBL" id="OAP57627.1"/>
    </source>
</evidence>
<feature type="active site" description="Acyl-ester intermediate" evidence="5">
    <location>
        <position position="234"/>
    </location>
</feature>
<comment type="caution">
    <text evidence="7">The sequence shown here is derived from an EMBL/GenBank/DDBJ whole genome shotgun (WGS) entry which is preliminary data.</text>
</comment>
<feature type="domain" description="Amidase" evidence="6">
    <location>
        <begin position="79"/>
        <end position="536"/>
    </location>
</feature>
<protein>
    <recommendedName>
        <fullName evidence="3">amidase</fullName>
        <ecNumber evidence="3">3.5.1.4</ecNumber>
    </recommendedName>
</protein>
<comment type="similarity">
    <text evidence="2">Belongs to the amidase family.</text>
</comment>
<dbReference type="STRING" id="1367422.A0A178ZCX3"/>
<dbReference type="InterPro" id="IPR023631">
    <property type="entry name" value="Amidase_dom"/>
</dbReference>
<dbReference type="RefSeq" id="XP_018690994.1">
    <property type="nucleotide sequence ID" value="XM_018839873.1"/>
</dbReference>
<evidence type="ECO:0000313" key="8">
    <source>
        <dbReference type="Proteomes" id="UP000078343"/>
    </source>
</evidence>
<keyword evidence="8" id="KW-1185">Reference proteome</keyword>
<dbReference type="Pfam" id="PF01425">
    <property type="entry name" value="Amidase"/>
    <property type="match status" value="1"/>
</dbReference>
<name>A0A178ZCX3_9EURO</name>
<sequence>MTIAPDWRSIAKATQESILKKIPKEWCLVEGNAAPEKQDVSKIPESCDILSLKERDITGSVDATFILKKIHSRQWTAEEVMVAFCKRAAIAHQLTNCLTEICFEEAITQAKVLDAELQRTGKLAGPLHGLPISLKDHINVAGLRSTMGYCCLAENRPEEDAVITKVLKAAGGIIFVKTTMPVTGMVTETTSNLFGRTTLGHNRLLTPGGSSGGEGALIGLRGSPMGWGTDVGGSIRVPAAFSGIYGFKPSSRRLSVDGLSANVRGAISIPGVIGPMSLSIRDLELVCKVLTDAEPWLEDPNVSMKEWKPRPKIERSLRIGVMAFDGVVMPHPPILRAIKTAANQLHLAGHDVIDFEPFESLKAWEIAFPIYYATGGKEMRDLIEASGEPWPPAAGKISNSPAVRDRKLTVKELYELNAARDQYKKGYLQHWKKTATQTKTGKPIDVLLCPTAASASFPHDFVPWWGYSSQYNMLDMPGVVIPVGKVDKTVDVEDKKYSPINERDQENYDMYDPELWDGAPLGVQIVGRNFDDEFVLACASIIDEVLNGRDHSS</sequence>
<keyword evidence="4" id="KW-0378">Hydrolase</keyword>
<proteinExistence type="inferred from homology"/>
<feature type="active site" description="Charge relay system" evidence="5">
    <location>
        <position position="210"/>
    </location>
</feature>
<dbReference type="AlphaFoldDB" id="A0A178ZCX3"/>
<dbReference type="Proteomes" id="UP000078343">
    <property type="component" value="Unassembled WGS sequence"/>
</dbReference>
<dbReference type="SUPFAM" id="SSF75304">
    <property type="entry name" value="Amidase signature (AS) enzymes"/>
    <property type="match status" value="1"/>
</dbReference>
<dbReference type="GO" id="GO:0004040">
    <property type="term" value="F:amidase activity"/>
    <property type="evidence" value="ECO:0007669"/>
    <property type="project" value="UniProtKB-EC"/>
</dbReference>
<dbReference type="PROSITE" id="PS00571">
    <property type="entry name" value="AMIDASES"/>
    <property type="match status" value="1"/>
</dbReference>
<evidence type="ECO:0000256" key="2">
    <source>
        <dbReference type="ARBA" id="ARBA00009199"/>
    </source>
</evidence>
<evidence type="ECO:0000256" key="3">
    <source>
        <dbReference type="ARBA" id="ARBA00012922"/>
    </source>
</evidence>
<feature type="active site" description="Charge relay system" evidence="5">
    <location>
        <position position="135"/>
    </location>
</feature>
<evidence type="ECO:0000256" key="4">
    <source>
        <dbReference type="ARBA" id="ARBA00022801"/>
    </source>
</evidence>
<evidence type="ECO:0000256" key="5">
    <source>
        <dbReference type="PIRSR" id="PIRSR001221-1"/>
    </source>
</evidence>
<dbReference type="InterPro" id="IPR036928">
    <property type="entry name" value="AS_sf"/>
</dbReference>
<dbReference type="OrthoDB" id="6428749at2759"/>